<feature type="transmembrane region" description="Helical" evidence="1">
    <location>
        <begin position="153"/>
        <end position="177"/>
    </location>
</feature>
<proteinExistence type="predicted"/>
<feature type="transmembrane region" description="Helical" evidence="1">
    <location>
        <begin position="21"/>
        <end position="43"/>
    </location>
</feature>
<dbReference type="Proteomes" id="UP000263596">
    <property type="component" value="Unassembled WGS sequence"/>
</dbReference>
<feature type="transmembrane region" description="Helical" evidence="1">
    <location>
        <begin position="63"/>
        <end position="84"/>
    </location>
</feature>
<keyword evidence="1" id="KW-0812">Transmembrane</keyword>
<evidence type="ECO:0000313" key="2">
    <source>
        <dbReference type="EMBL" id="HCK30976.1"/>
    </source>
</evidence>
<keyword evidence="1" id="KW-0472">Membrane</keyword>
<dbReference type="AlphaFoldDB" id="A0A3D2SNK3"/>
<sequence length="185" mass="22369">MRTRRDTPIFLIYLDNVVPYYYFYLIPLMIALIFVSFDFNFSGLLHTTIVTKLSNQHKFLNDFFAICTLITLVLCFFNYLVITLNAIQRKNLRLYYSKFNPKYRGFFGILGIIFFLFILFFMCLSWFLLDDRMPDFSKKGAYFTYLRQFSHPYISAIIMSLQYLLCVFFALYFLFILNVRKYCRQ</sequence>
<gene>
    <name evidence="2" type="ORF">DHW29_12850</name>
</gene>
<keyword evidence="1" id="KW-1133">Transmembrane helix</keyword>
<feature type="transmembrane region" description="Helical" evidence="1">
    <location>
        <begin position="105"/>
        <end position="129"/>
    </location>
</feature>
<comment type="caution">
    <text evidence="2">The sequence shown here is derived from an EMBL/GenBank/DDBJ whole genome shotgun (WGS) entry which is preliminary data.</text>
</comment>
<protein>
    <submittedName>
        <fullName evidence="2">Uncharacterized protein</fullName>
    </submittedName>
</protein>
<evidence type="ECO:0000256" key="1">
    <source>
        <dbReference type="SAM" id="Phobius"/>
    </source>
</evidence>
<evidence type="ECO:0000313" key="3">
    <source>
        <dbReference type="Proteomes" id="UP000263596"/>
    </source>
</evidence>
<reference evidence="2 3" key="1">
    <citation type="journal article" date="2018" name="Nat. Biotechnol.">
        <title>A standardized bacterial taxonomy based on genome phylogeny substantially revises the tree of life.</title>
        <authorList>
            <person name="Parks D.H."/>
            <person name="Chuvochina M."/>
            <person name="Waite D.W."/>
            <person name="Rinke C."/>
            <person name="Skarshewski A."/>
            <person name="Chaumeil P.A."/>
            <person name="Hugenholtz P."/>
        </authorList>
    </citation>
    <scope>NUCLEOTIDE SEQUENCE [LARGE SCALE GENOMIC DNA]</scope>
    <source>
        <strain evidence="2">UBA9669</strain>
    </source>
</reference>
<dbReference type="EMBL" id="DPVE01000222">
    <property type="protein sequence ID" value="HCK30976.1"/>
    <property type="molecule type" value="Genomic_DNA"/>
</dbReference>
<accession>A0A3D2SNK3</accession>
<name>A0A3D2SNK3_9GAMM</name>
<organism evidence="2 3">
    <name type="scientific">Acinetobacter ursingii</name>
    <dbReference type="NCBI Taxonomy" id="108980"/>
    <lineage>
        <taxon>Bacteria</taxon>
        <taxon>Pseudomonadati</taxon>
        <taxon>Pseudomonadota</taxon>
        <taxon>Gammaproteobacteria</taxon>
        <taxon>Moraxellales</taxon>
        <taxon>Moraxellaceae</taxon>
        <taxon>Acinetobacter</taxon>
    </lineage>
</organism>